<keyword evidence="2" id="KW-1185">Reference proteome</keyword>
<evidence type="ECO:0000313" key="1">
    <source>
        <dbReference type="EMBL" id="CAB3623703.1"/>
    </source>
</evidence>
<protein>
    <submittedName>
        <fullName evidence="1">Uncharacterized protein</fullName>
    </submittedName>
</protein>
<reference evidence="1 2" key="1">
    <citation type="submission" date="2020-04" db="EMBL/GenBank/DDBJ databases">
        <authorList>
            <person name="De Canck E."/>
        </authorList>
    </citation>
    <scope>NUCLEOTIDE SEQUENCE [LARGE SCALE GENOMIC DNA]</scope>
    <source>
        <strain evidence="1 2">LMG 26845</strain>
    </source>
</reference>
<organism evidence="1 2">
    <name type="scientific">Achromobacter insuavis</name>
    <dbReference type="NCBI Taxonomy" id="1287735"/>
    <lineage>
        <taxon>Bacteria</taxon>
        <taxon>Pseudomonadati</taxon>
        <taxon>Pseudomonadota</taxon>
        <taxon>Betaproteobacteria</taxon>
        <taxon>Burkholderiales</taxon>
        <taxon>Alcaligenaceae</taxon>
        <taxon>Achromobacter</taxon>
    </lineage>
</organism>
<accession>A0A6J4ZGG9</accession>
<proteinExistence type="predicted"/>
<dbReference type="AlphaFoldDB" id="A0A6J4ZGG9"/>
<gene>
    <name evidence="1" type="ORF">LMG26845_00032</name>
</gene>
<sequence>MQVSTSTLSGPSGPLGFNYSSTQFTSEKNGEACFTEIMGSVKQKYLESPAAPKVVNFSDKALALSSQETEIEDADLGLLACWTPAGLARFANNYTEAEQYHQLDIMVFNSYYSPIYDCSEAMCGGPTYYSTTRISVTPESEAFDKRQHDLFSAQQRAMYASEISKGSSPMDIYKKIGKLILSQPDGFADKFGLTVKFRERLDAMSQLEAYGNSPEGRSHSLSPKFDHAGEPKIEKKLMQMKAGLSRNALLQKADHLKQDRQYVLMNLLYGMGNPMMKPASGHRA</sequence>
<dbReference type="EMBL" id="CADIJR010000001">
    <property type="protein sequence ID" value="CAB3623703.1"/>
    <property type="molecule type" value="Genomic_DNA"/>
</dbReference>
<dbReference type="GeneID" id="92895864"/>
<dbReference type="Proteomes" id="UP000507979">
    <property type="component" value="Unassembled WGS sequence"/>
</dbReference>
<name>A0A6J4ZGG9_9BURK</name>
<dbReference type="RefSeq" id="WP_156333569.1">
    <property type="nucleotide sequence ID" value="NZ_CADIJR010000001.1"/>
</dbReference>
<evidence type="ECO:0000313" key="2">
    <source>
        <dbReference type="Proteomes" id="UP000507979"/>
    </source>
</evidence>